<dbReference type="Proteomes" id="UP000324748">
    <property type="component" value="Unassembled WGS sequence"/>
</dbReference>
<feature type="compositionally biased region" description="Polar residues" evidence="1">
    <location>
        <begin position="108"/>
        <end position="117"/>
    </location>
</feature>
<dbReference type="EMBL" id="VDEP01000371">
    <property type="protein sequence ID" value="KAA1095685.1"/>
    <property type="molecule type" value="Genomic_DNA"/>
</dbReference>
<reference evidence="5 6" key="1">
    <citation type="submission" date="2019-05" db="EMBL/GenBank/DDBJ databases">
        <title>Emergence of the Ug99 lineage of the wheat stem rust pathogen through somatic hybridization.</title>
        <authorList>
            <person name="Li F."/>
            <person name="Upadhyaya N.M."/>
            <person name="Sperschneider J."/>
            <person name="Matny O."/>
            <person name="Nguyen-Phuc H."/>
            <person name="Mago R."/>
            <person name="Raley C."/>
            <person name="Miller M.E."/>
            <person name="Silverstein K.A.T."/>
            <person name="Henningsen E."/>
            <person name="Hirsch C.D."/>
            <person name="Visser B."/>
            <person name="Pretorius Z.A."/>
            <person name="Steffenson B.J."/>
            <person name="Schwessinger B."/>
            <person name="Dodds P.N."/>
            <person name="Figueroa M."/>
        </authorList>
    </citation>
    <scope>NUCLEOTIDE SEQUENCE [LARGE SCALE GENOMIC DNA]</scope>
    <source>
        <strain evidence="3">21-0</strain>
        <strain evidence="4 6">Ug99</strain>
    </source>
</reference>
<evidence type="ECO:0000256" key="1">
    <source>
        <dbReference type="SAM" id="MobiDB-lite"/>
    </source>
</evidence>
<feature type="region of interest" description="Disordered" evidence="1">
    <location>
        <begin position="22"/>
        <end position="45"/>
    </location>
</feature>
<evidence type="ECO:0000313" key="5">
    <source>
        <dbReference type="Proteomes" id="UP000324748"/>
    </source>
</evidence>
<feature type="compositionally biased region" description="Polar residues" evidence="1">
    <location>
        <begin position="167"/>
        <end position="182"/>
    </location>
</feature>
<evidence type="ECO:0000313" key="6">
    <source>
        <dbReference type="Proteomes" id="UP000325313"/>
    </source>
</evidence>
<feature type="signal peptide" evidence="2">
    <location>
        <begin position="1"/>
        <end position="16"/>
    </location>
</feature>
<protein>
    <submittedName>
        <fullName evidence="4">Uncharacterized protein</fullName>
    </submittedName>
</protein>
<dbReference type="AlphaFoldDB" id="A0A5B0P292"/>
<gene>
    <name evidence="3" type="ORF">PGT21_030752</name>
    <name evidence="4" type="ORF">PGTUg99_022861</name>
</gene>
<evidence type="ECO:0000256" key="2">
    <source>
        <dbReference type="SAM" id="SignalP"/>
    </source>
</evidence>
<feature type="region of interest" description="Disordered" evidence="1">
    <location>
        <begin position="160"/>
        <end position="182"/>
    </location>
</feature>
<accession>A0A5B0P292</accession>
<keyword evidence="2" id="KW-0732">Signal</keyword>
<dbReference type="EMBL" id="VSWC01000105">
    <property type="protein sequence ID" value="KAA1087402.1"/>
    <property type="molecule type" value="Genomic_DNA"/>
</dbReference>
<name>A0A5B0P292_PUCGR</name>
<organism evidence="4 6">
    <name type="scientific">Puccinia graminis f. sp. tritici</name>
    <dbReference type="NCBI Taxonomy" id="56615"/>
    <lineage>
        <taxon>Eukaryota</taxon>
        <taxon>Fungi</taxon>
        <taxon>Dikarya</taxon>
        <taxon>Basidiomycota</taxon>
        <taxon>Pucciniomycotina</taxon>
        <taxon>Pucciniomycetes</taxon>
        <taxon>Pucciniales</taxon>
        <taxon>Pucciniaceae</taxon>
        <taxon>Puccinia</taxon>
    </lineage>
</organism>
<comment type="caution">
    <text evidence="4">The sequence shown here is derived from an EMBL/GenBank/DDBJ whole genome shotgun (WGS) entry which is preliminary data.</text>
</comment>
<evidence type="ECO:0000313" key="4">
    <source>
        <dbReference type="EMBL" id="KAA1095685.1"/>
    </source>
</evidence>
<sequence length="273" mass="30129">MKLFLSGLLFATLLLAAPIPVPPMRTPKREIEESPAEIHQPSSDLEQPVFQLSDSRVQFVPFNLGDGKKASIRLEFSEPPSMSEVFHALRNFQPEIERGLESAMKGSHNPQSSQTQGFGFVPPPEEYKCHQGAQTQGPQNNILTLDEAKMLLENTDIIVKPSEGEPSPSQSTPGTRIFETGSTCSGDVNSSDKKGKYIKQEVFGDQLTNQQPIMVEGSSNHQPSLKKVKVLDPEESVCSICQKSYLNPMKISNNDLVFSHISYCPLCKQLGKV</sequence>
<feature type="chain" id="PRO_5036137627" evidence="2">
    <location>
        <begin position="17"/>
        <end position="273"/>
    </location>
</feature>
<evidence type="ECO:0000313" key="3">
    <source>
        <dbReference type="EMBL" id="KAA1087402.1"/>
    </source>
</evidence>
<proteinExistence type="predicted"/>
<dbReference type="OrthoDB" id="10646007at2759"/>
<feature type="region of interest" description="Disordered" evidence="1">
    <location>
        <begin position="103"/>
        <end position="138"/>
    </location>
</feature>
<keyword evidence="5" id="KW-1185">Reference proteome</keyword>
<dbReference type="Proteomes" id="UP000325313">
    <property type="component" value="Unassembled WGS sequence"/>
</dbReference>